<accession>A0ABR7F391</accession>
<sequence length="162" mass="18865">MDEHFGPIIKRIDQLFKIRMNQNLQQLDITATQMHVLLHLHCNSGNKITQKDLANHFEVKHSTMAGILSRLSEKSLIEITVDEENKKFKNITLTNKAMEKIELMTSQRDETESILLKGFSSDETTRLRAYLERLYSNLVSGTDISEQDICCLKKEFERRNHD</sequence>
<dbReference type="PANTHER" id="PTHR42756:SF1">
    <property type="entry name" value="TRANSCRIPTIONAL REPRESSOR OF EMRAB OPERON"/>
    <property type="match status" value="1"/>
</dbReference>
<keyword evidence="2" id="KW-0238">DNA-binding</keyword>
<keyword evidence="1" id="KW-0805">Transcription regulation</keyword>
<feature type="domain" description="HTH marR-type" evidence="4">
    <location>
        <begin position="1"/>
        <end position="136"/>
    </location>
</feature>
<dbReference type="SUPFAM" id="SSF46785">
    <property type="entry name" value="Winged helix' DNA-binding domain"/>
    <property type="match status" value="1"/>
</dbReference>
<evidence type="ECO:0000313" key="5">
    <source>
        <dbReference type="EMBL" id="MBC5668073.1"/>
    </source>
</evidence>
<dbReference type="InterPro" id="IPR000835">
    <property type="entry name" value="HTH_MarR-typ"/>
</dbReference>
<comment type="caution">
    <text evidence="5">The sequence shown here is derived from an EMBL/GenBank/DDBJ whole genome shotgun (WGS) entry which is preliminary data.</text>
</comment>
<keyword evidence="3" id="KW-0804">Transcription</keyword>
<dbReference type="Proteomes" id="UP000597877">
    <property type="component" value="Unassembled WGS sequence"/>
</dbReference>
<dbReference type="Gene3D" id="1.10.10.10">
    <property type="entry name" value="Winged helix-like DNA-binding domain superfamily/Winged helix DNA-binding domain"/>
    <property type="match status" value="1"/>
</dbReference>
<dbReference type="PANTHER" id="PTHR42756">
    <property type="entry name" value="TRANSCRIPTIONAL REGULATOR, MARR"/>
    <property type="match status" value="1"/>
</dbReference>
<gene>
    <name evidence="5" type="ORF">H8S00_08775</name>
</gene>
<dbReference type="PRINTS" id="PR00598">
    <property type="entry name" value="HTHMARR"/>
</dbReference>
<name>A0ABR7F391_9FIRM</name>
<dbReference type="InterPro" id="IPR036390">
    <property type="entry name" value="WH_DNA-bd_sf"/>
</dbReference>
<evidence type="ECO:0000256" key="3">
    <source>
        <dbReference type="ARBA" id="ARBA00023163"/>
    </source>
</evidence>
<evidence type="ECO:0000313" key="6">
    <source>
        <dbReference type="Proteomes" id="UP000597877"/>
    </source>
</evidence>
<dbReference type="PROSITE" id="PS50995">
    <property type="entry name" value="HTH_MARR_2"/>
    <property type="match status" value="1"/>
</dbReference>
<evidence type="ECO:0000256" key="2">
    <source>
        <dbReference type="ARBA" id="ARBA00023125"/>
    </source>
</evidence>
<protein>
    <submittedName>
        <fullName evidence="5">MarR family transcriptional regulator</fullName>
    </submittedName>
</protein>
<dbReference type="RefSeq" id="WP_118588592.1">
    <property type="nucleotide sequence ID" value="NZ_JACOOZ010000005.1"/>
</dbReference>
<dbReference type="Pfam" id="PF01047">
    <property type="entry name" value="MarR"/>
    <property type="match status" value="1"/>
</dbReference>
<organism evidence="5 6">
    <name type="scientific">Eubacterium segne</name>
    <dbReference type="NCBI Taxonomy" id="2763045"/>
    <lineage>
        <taxon>Bacteria</taxon>
        <taxon>Bacillati</taxon>
        <taxon>Bacillota</taxon>
        <taxon>Clostridia</taxon>
        <taxon>Eubacteriales</taxon>
        <taxon>Eubacteriaceae</taxon>
        <taxon>Eubacterium</taxon>
    </lineage>
</organism>
<evidence type="ECO:0000256" key="1">
    <source>
        <dbReference type="ARBA" id="ARBA00023015"/>
    </source>
</evidence>
<reference evidence="5 6" key="1">
    <citation type="submission" date="2020-08" db="EMBL/GenBank/DDBJ databases">
        <title>Genome public.</title>
        <authorList>
            <person name="Liu C."/>
            <person name="Sun Q."/>
        </authorList>
    </citation>
    <scope>NUCLEOTIDE SEQUENCE [LARGE SCALE GENOMIC DNA]</scope>
    <source>
        <strain evidence="5 6">BX4</strain>
    </source>
</reference>
<keyword evidence="6" id="KW-1185">Reference proteome</keyword>
<evidence type="ECO:0000259" key="4">
    <source>
        <dbReference type="PROSITE" id="PS50995"/>
    </source>
</evidence>
<dbReference type="InterPro" id="IPR036388">
    <property type="entry name" value="WH-like_DNA-bd_sf"/>
</dbReference>
<proteinExistence type="predicted"/>
<dbReference type="SMART" id="SM00347">
    <property type="entry name" value="HTH_MARR"/>
    <property type="match status" value="1"/>
</dbReference>
<dbReference type="EMBL" id="JACOOZ010000005">
    <property type="protein sequence ID" value="MBC5668073.1"/>
    <property type="molecule type" value="Genomic_DNA"/>
</dbReference>